<accession>A0ABQ1UXB8</accession>
<dbReference type="InterPro" id="IPR038056">
    <property type="entry name" value="YjbR-like_sf"/>
</dbReference>
<reference evidence="2" key="1">
    <citation type="journal article" date="2019" name="Int. J. Syst. Evol. Microbiol.">
        <title>The Global Catalogue of Microorganisms (GCM) 10K type strain sequencing project: providing services to taxonomists for standard genome sequencing and annotation.</title>
        <authorList>
            <consortium name="The Broad Institute Genomics Platform"/>
            <consortium name="The Broad Institute Genome Sequencing Center for Infectious Disease"/>
            <person name="Wu L."/>
            <person name="Ma J."/>
        </authorList>
    </citation>
    <scope>NUCLEOTIDE SEQUENCE [LARGE SCALE GENOMIC DNA]</scope>
    <source>
        <strain evidence="2">CCM 7855</strain>
    </source>
</reference>
<dbReference type="InterPro" id="IPR058532">
    <property type="entry name" value="YjbR/MT2646/Rv2570-like"/>
</dbReference>
<keyword evidence="2" id="KW-1185">Reference proteome</keyword>
<dbReference type="Gene3D" id="3.90.1150.30">
    <property type="match status" value="1"/>
</dbReference>
<evidence type="ECO:0000313" key="1">
    <source>
        <dbReference type="EMBL" id="GGF27527.1"/>
    </source>
</evidence>
<organism evidence="1 2">
    <name type="scientific">Williamsia phyllosphaerae</name>
    <dbReference type="NCBI Taxonomy" id="885042"/>
    <lineage>
        <taxon>Bacteria</taxon>
        <taxon>Bacillati</taxon>
        <taxon>Actinomycetota</taxon>
        <taxon>Actinomycetes</taxon>
        <taxon>Mycobacteriales</taxon>
        <taxon>Nocardiaceae</taxon>
        <taxon>Williamsia</taxon>
    </lineage>
</organism>
<gene>
    <name evidence="1" type="ORF">GCM10007298_24230</name>
</gene>
<proteinExistence type="predicted"/>
<comment type="caution">
    <text evidence="1">The sequence shown here is derived from an EMBL/GenBank/DDBJ whole genome shotgun (WGS) entry which is preliminary data.</text>
</comment>
<dbReference type="SUPFAM" id="SSF142906">
    <property type="entry name" value="YjbR-like"/>
    <property type="match status" value="1"/>
</dbReference>
<dbReference type="EMBL" id="BMCS01000001">
    <property type="protein sequence ID" value="GGF27527.1"/>
    <property type="molecule type" value="Genomic_DNA"/>
</dbReference>
<protein>
    <submittedName>
        <fullName evidence="1">Phosphoribosylglycinamide formyltransferase</fullName>
    </submittedName>
</protein>
<dbReference type="Pfam" id="PF04237">
    <property type="entry name" value="YjbR"/>
    <property type="match status" value="1"/>
</dbReference>
<name>A0ABQ1UXB8_9NOCA</name>
<dbReference type="Proteomes" id="UP000632454">
    <property type="component" value="Unassembled WGS sequence"/>
</dbReference>
<sequence length="166" mass="17828">MLTHLLGQGGPLLTQLGVGALIHGTRLVQASDIVRLSPTMPHPIMFSDDDPTLARVRETALALPEATEVVAHGRPTFRCGKIFAYYGGSVKGGEMMNTSVLFRPDPAEAQALSGDARFFVPAYVGAHGWLGVDLSRAPDWDEVAELLDASFRLVAPAKLIHRLDGL</sequence>
<evidence type="ECO:0000313" key="2">
    <source>
        <dbReference type="Proteomes" id="UP000632454"/>
    </source>
</evidence>